<feature type="domain" description="Nudix hydrolase" evidence="3">
    <location>
        <begin position="29"/>
        <end position="149"/>
    </location>
</feature>
<dbReference type="Proteomes" id="UP000178319">
    <property type="component" value="Unassembled WGS sequence"/>
</dbReference>
<dbReference type="GO" id="GO:0016787">
    <property type="term" value="F:hydrolase activity"/>
    <property type="evidence" value="ECO:0007669"/>
    <property type="project" value="UniProtKB-KW"/>
</dbReference>
<dbReference type="InterPro" id="IPR015797">
    <property type="entry name" value="NUDIX_hydrolase-like_dom_sf"/>
</dbReference>
<dbReference type="SUPFAM" id="SSF55811">
    <property type="entry name" value="Nudix"/>
    <property type="match status" value="1"/>
</dbReference>
<evidence type="ECO:0000256" key="2">
    <source>
        <dbReference type="ARBA" id="ARBA00022801"/>
    </source>
</evidence>
<dbReference type="Pfam" id="PF00293">
    <property type="entry name" value="NUDIX"/>
    <property type="match status" value="1"/>
</dbReference>
<sequence>MKTFLSKVWRALALPKNLQLSVMRAIQDQFLVGVTGIIFNKKNQILLFKHVYRQTRWSLPGGYLKSKEHPFEGLEREIEEESGLIVSADEQLKVRTDRESPRLDLTIIGTHIGGEFKKSHEVSEFGFFSFDELPMISKNQLLLIESAMRDRKSSENSFKIEH</sequence>
<dbReference type="AlphaFoldDB" id="A0A1G1V9P0"/>
<dbReference type="PROSITE" id="PS51462">
    <property type="entry name" value="NUDIX"/>
    <property type="match status" value="1"/>
</dbReference>
<accession>A0A1G1V9P0</accession>
<dbReference type="InterPro" id="IPR020084">
    <property type="entry name" value="NUDIX_hydrolase_CS"/>
</dbReference>
<name>A0A1G1V9P0_9BACT</name>
<reference evidence="4 5" key="1">
    <citation type="journal article" date="2016" name="Nat. Commun.">
        <title>Thousands of microbial genomes shed light on interconnected biogeochemical processes in an aquifer system.</title>
        <authorList>
            <person name="Anantharaman K."/>
            <person name="Brown C.T."/>
            <person name="Hug L.A."/>
            <person name="Sharon I."/>
            <person name="Castelle C.J."/>
            <person name="Probst A.J."/>
            <person name="Thomas B.C."/>
            <person name="Singh A."/>
            <person name="Wilkins M.J."/>
            <person name="Karaoz U."/>
            <person name="Brodie E.L."/>
            <person name="Williams K.H."/>
            <person name="Hubbard S.S."/>
            <person name="Banfield J.F."/>
        </authorList>
    </citation>
    <scope>NUCLEOTIDE SEQUENCE [LARGE SCALE GENOMIC DNA]</scope>
</reference>
<dbReference type="PROSITE" id="PS00893">
    <property type="entry name" value="NUDIX_BOX"/>
    <property type="match status" value="1"/>
</dbReference>
<evidence type="ECO:0000313" key="5">
    <source>
        <dbReference type="Proteomes" id="UP000178319"/>
    </source>
</evidence>
<evidence type="ECO:0000256" key="1">
    <source>
        <dbReference type="ARBA" id="ARBA00001946"/>
    </source>
</evidence>
<dbReference type="PANTHER" id="PTHR43046:SF14">
    <property type="entry name" value="MUTT_NUDIX FAMILY PROTEIN"/>
    <property type="match status" value="1"/>
</dbReference>
<comment type="caution">
    <text evidence="4">The sequence shown here is derived from an EMBL/GenBank/DDBJ whole genome shotgun (WGS) entry which is preliminary data.</text>
</comment>
<dbReference type="Gene3D" id="3.90.79.10">
    <property type="entry name" value="Nucleoside Triphosphate Pyrophosphohydrolase"/>
    <property type="match status" value="1"/>
</dbReference>
<dbReference type="InterPro" id="IPR000086">
    <property type="entry name" value="NUDIX_hydrolase_dom"/>
</dbReference>
<gene>
    <name evidence="4" type="ORF">A3D26_04055</name>
</gene>
<evidence type="ECO:0000313" key="4">
    <source>
        <dbReference type="EMBL" id="OGY12135.1"/>
    </source>
</evidence>
<dbReference type="PANTHER" id="PTHR43046">
    <property type="entry name" value="GDP-MANNOSE MANNOSYL HYDROLASE"/>
    <property type="match status" value="1"/>
</dbReference>
<keyword evidence="2" id="KW-0378">Hydrolase</keyword>
<evidence type="ECO:0000259" key="3">
    <source>
        <dbReference type="PROSITE" id="PS51462"/>
    </source>
</evidence>
<dbReference type="STRING" id="1797516.A3D26_04055"/>
<comment type="cofactor">
    <cofactor evidence="1">
        <name>Mg(2+)</name>
        <dbReference type="ChEBI" id="CHEBI:18420"/>
    </cofactor>
</comment>
<organism evidence="4 5">
    <name type="scientific">Candidatus Blackburnbacteria bacterium RIFCSPHIGHO2_02_FULL_44_20</name>
    <dbReference type="NCBI Taxonomy" id="1797516"/>
    <lineage>
        <taxon>Bacteria</taxon>
        <taxon>Candidatus Blackburniibacteriota</taxon>
    </lineage>
</organism>
<proteinExistence type="predicted"/>
<dbReference type="EMBL" id="MHBZ01000006">
    <property type="protein sequence ID" value="OGY12135.1"/>
    <property type="molecule type" value="Genomic_DNA"/>
</dbReference>
<protein>
    <recommendedName>
        <fullName evidence="3">Nudix hydrolase domain-containing protein</fullName>
    </recommendedName>
</protein>